<gene>
    <name evidence="3" type="ORF">RFI_39320</name>
</gene>
<dbReference type="Proteomes" id="UP000023152">
    <property type="component" value="Unassembled WGS sequence"/>
</dbReference>
<evidence type="ECO:0000256" key="1">
    <source>
        <dbReference type="ARBA" id="ARBA00006545"/>
    </source>
</evidence>
<dbReference type="PANTHER" id="PTHR16166:SF93">
    <property type="entry name" value="INTERMEMBRANE LIPID TRANSFER PROTEIN VPS13"/>
    <property type="match status" value="1"/>
</dbReference>
<dbReference type="PANTHER" id="PTHR16166">
    <property type="entry name" value="VACUOLAR PROTEIN SORTING-ASSOCIATED PROTEIN VPS13"/>
    <property type="match status" value="1"/>
</dbReference>
<dbReference type="EMBL" id="ASPP01047386">
    <property type="protein sequence ID" value="ETN98194.1"/>
    <property type="molecule type" value="Genomic_DNA"/>
</dbReference>
<dbReference type="OrthoDB" id="272810at2759"/>
<dbReference type="GO" id="GO:0045053">
    <property type="term" value="P:protein retention in Golgi apparatus"/>
    <property type="evidence" value="ECO:0007669"/>
    <property type="project" value="TreeGrafter"/>
</dbReference>
<keyword evidence="4" id="KW-1185">Reference proteome</keyword>
<protein>
    <recommendedName>
        <fullName evidence="2">C2 domain-containing protein</fullName>
    </recommendedName>
</protein>
<dbReference type="Gene3D" id="2.60.40.150">
    <property type="entry name" value="C2 domain"/>
    <property type="match status" value="1"/>
</dbReference>
<dbReference type="GO" id="GO:0006623">
    <property type="term" value="P:protein targeting to vacuole"/>
    <property type="evidence" value="ECO:0007669"/>
    <property type="project" value="TreeGrafter"/>
</dbReference>
<feature type="domain" description="C2" evidence="2">
    <location>
        <begin position="527"/>
        <end position="642"/>
    </location>
</feature>
<dbReference type="Pfam" id="PF00168">
    <property type="entry name" value="C2"/>
    <property type="match status" value="1"/>
</dbReference>
<name>X6LBS2_RETFI</name>
<feature type="non-terminal residue" evidence="3">
    <location>
        <position position="1175"/>
    </location>
</feature>
<dbReference type="InterPro" id="IPR009543">
    <property type="entry name" value="VPS13_VAB"/>
</dbReference>
<proteinExistence type="inferred from homology"/>
<dbReference type="InterPro" id="IPR000008">
    <property type="entry name" value="C2_dom"/>
</dbReference>
<evidence type="ECO:0000313" key="3">
    <source>
        <dbReference type="EMBL" id="ETN98194.1"/>
    </source>
</evidence>
<dbReference type="CDD" id="cd00030">
    <property type="entry name" value="C2"/>
    <property type="match status" value="1"/>
</dbReference>
<sequence length="1175" mass="134642">THKDNEHERIIYDVWPSARVENLLPDTLDVLFQQKGTKCQRSLHSGQALDMCFLPQSQLLMANLKLRELQWQGQKGWKRVLKDARSAYDSESNQKYVEDFVFSEITTQFLLYARIECSQLGKGSHLVTFYVPYWIYDITGLHLIPSWDGKSIVGGLKSDGERYSDKKLEEMEPIMLGFPDGSKEGVYVRTPNCDFSEPFAANAVGNYTRVEKLQGKKDSRDQRNYEFEVGVEIALVTGIFRGLVKRITLAPRHIIQNCFGDVIEIRQVFFFFFFIQVNSSEINSNKPIRLVPNGYIHFHWNAPVKRKALQFRIVPHSEAEGMTTPTTIEQQQWSSFVNIGEVGNNVIRIRRETAPTLDLLSIQTTNAFASLYISLTKADQEFPPLHIINQTLTTEIRFCQKRSNQWEVVQPLHDVPFAWYDLEQTKKILVEIKGTKLKQYKFDMRENEPSYPKIEFAESNMVLYCAIEMHGPTKALIISDFKIPKQEKVSQLKLKGLDLKPLLEKYKPIVNNRKELIKSELQKLEKQISELRHPNTDSTPKGNVELLVEVMEARNIPPKTFGRETNPYVIITIKGNQKRSPTQKHTCNPVWNFHFNINAKEVHPINIAVYHEGMLSDDYLGGVIILPDEIDQISGRTMDRWLSLRSAGAKIGNVLYGDVRVRTTVIRSKTEKMDFEIDKLEARKLTLNKVQQRLLEEIGKDTIDDISLLRHQQAFHRIAICKVYNENTKHTLVDASLSCAWQKIENYDWAKICLLNSCAIEDFFTPRSRQNKLKVEIWTIGHDQKEAMLGYAELQQSQAFNANEEKKEPANDKKKTLEEKSELFETDDVKEKKQHCKRILFGVNKGDNTAFENASDLRKDPPKHRAKAVELIVDHFQIDTQRRSARYCSLLAPIPQPPKQKKPFLQLSLNIANVSDTSNLIVVQGFNVLIQKMKFEMEETLIWDIFRFAQEFIEETFSYEYDKEVRTISRILSGALQRYFFKTFHFQPLAIDISFCVDAISRPHSIGTNPIVWLVTNLINTLITMLGDIESAPMRFNSFSVENAYGGTETLINPIVSHYRQQALREGFKLFGSLNLLGNPMELVGNVGTGVKDFFYEPAQGLVESPMAFTRGISKGTSSLVSKTISGVFGAASKVTTTVSQATQIMTLDEDYQAERRIQQARGKPKHVGDGFVRG</sequence>
<evidence type="ECO:0000313" key="4">
    <source>
        <dbReference type="Proteomes" id="UP000023152"/>
    </source>
</evidence>
<feature type="non-terminal residue" evidence="3">
    <location>
        <position position="1"/>
    </location>
</feature>
<evidence type="ECO:0000259" key="2">
    <source>
        <dbReference type="PROSITE" id="PS50004"/>
    </source>
</evidence>
<dbReference type="SMART" id="SM00239">
    <property type="entry name" value="C2"/>
    <property type="match status" value="1"/>
</dbReference>
<dbReference type="Pfam" id="PF25036">
    <property type="entry name" value="VPS13_VAB"/>
    <property type="match status" value="1"/>
</dbReference>
<organism evidence="3 4">
    <name type="scientific">Reticulomyxa filosa</name>
    <dbReference type="NCBI Taxonomy" id="46433"/>
    <lineage>
        <taxon>Eukaryota</taxon>
        <taxon>Sar</taxon>
        <taxon>Rhizaria</taxon>
        <taxon>Retaria</taxon>
        <taxon>Foraminifera</taxon>
        <taxon>Monothalamids</taxon>
        <taxon>Reticulomyxidae</taxon>
        <taxon>Reticulomyxa</taxon>
    </lineage>
</organism>
<dbReference type="AlphaFoldDB" id="X6LBS2"/>
<dbReference type="InterPro" id="IPR035892">
    <property type="entry name" value="C2_domain_sf"/>
</dbReference>
<comment type="caution">
    <text evidence="3">The sequence shown here is derived from an EMBL/GenBank/DDBJ whole genome shotgun (WGS) entry which is preliminary data.</text>
</comment>
<dbReference type="InterPro" id="IPR026847">
    <property type="entry name" value="VPS13"/>
</dbReference>
<reference evidence="3 4" key="1">
    <citation type="journal article" date="2013" name="Curr. Biol.">
        <title>The Genome of the Foraminiferan Reticulomyxa filosa.</title>
        <authorList>
            <person name="Glockner G."/>
            <person name="Hulsmann N."/>
            <person name="Schleicher M."/>
            <person name="Noegel A.A."/>
            <person name="Eichinger L."/>
            <person name="Gallinger C."/>
            <person name="Pawlowski J."/>
            <person name="Sierra R."/>
            <person name="Euteneuer U."/>
            <person name="Pillet L."/>
            <person name="Moustafa A."/>
            <person name="Platzer M."/>
            <person name="Groth M."/>
            <person name="Szafranski K."/>
            <person name="Schliwa M."/>
        </authorList>
    </citation>
    <scope>NUCLEOTIDE SEQUENCE [LARGE SCALE GENOMIC DNA]</scope>
</reference>
<dbReference type="PROSITE" id="PS50004">
    <property type="entry name" value="C2"/>
    <property type="match status" value="1"/>
</dbReference>
<dbReference type="SUPFAM" id="SSF49562">
    <property type="entry name" value="C2 domain (Calcium/lipid-binding domain, CaLB)"/>
    <property type="match status" value="1"/>
</dbReference>
<comment type="similarity">
    <text evidence="1">Belongs to the VPS13 family.</text>
</comment>
<accession>X6LBS2</accession>